<comment type="similarity">
    <text evidence="11">Belongs to the aromatic-ring hydroxylase family. KMO subfamily.</text>
</comment>
<dbReference type="PANTHER" id="PTHR46028:SF2">
    <property type="entry name" value="KYNURENINE 3-MONOOXYGENASE"/>
    <property type="match status" value="1"/>
</dbReference>
<keyword evidence="7 11" id="KW-0560">Oxidoreductase</keyword>
<keyword evidence="5 11" id="KW-0274">FAD</keyword>
<feature type="domain" description="FAD-binding" evidence="14">
    <location>
        <begin position="5"/>
        <end position="360"/>
    </location>
</feature>
<keyword evidence="2 11" id="KW-0285">Flavoprotein</keyword>
<dbReference type="Gene3D" id="3.50.50.60">
    <property type="entry name" value="FAD/NAD(P)-binding domain"/>
    <property type="match status" value="1"/>
</dbReference>
<name>A0A4U0XAG2_9PEZI</name>
<evidence type="ECO:0000256" key="1">
    <source>
        <dbReference type="ARBA" id="ARBA00001974"/>
    </source>
</evidence>
<dbReference type="GO" id="GO:0019805">
    <property type="term" value="P:quinolinate biosynthetic process"/>
    <property type="evidence" value="ECO:0007669"/>
    <property type="project" value="UniProtKB-UniRule"/>
</dbReference>
<evidence type="ECO:0000256" key="10">
    <source>
        <dbReference type="ARBA" id="ARBA00047818"/>
    </source>
</evidence>
<evidence type="ECO:0000313" key="15">
    <source>
        <dbReference type="EMBL" id="TKA73081.1"/>
    </source>
</evidence>
<dbReference type="OrthoDB" id="10053569at2759"/>
<organism evidence="15 16">
    <name type="scientific">Cryomyces minteri</name>
    <dbReference type="NCBI Taxonomy" id="331657"/>
    <lineage>
        <taxon>Eukaryota</taxon>
        <taxon>Fungi</taxon>
        <taxon>Dikarya</taxon>
        <taxon>Ascomycota</taxon>
        <taxon>Pezizomycotina</taxon>
        <taxon>Dothideomycetes</taxon>
        <taxon>Dothideomycetes incertae sedis</taxon>
        <taxon>Cryomyces</taxon>
    </lineage>
</organism>
<evidence type="ECO:0000256" key="6">
    <source>
        <dbReference type="ARBA" id="ARBA00022857"/>
    </source>
</evidence>
<evidence type="ECO:0000256" key="9">
    <source>
        <dbReference type="ARBA" id="ARBA00023128"/>
    </source>
</evidence>
<keyword evidence="13" id="KW-1133">Transmembrane helix</keyword>
<proteinExistence type="inferred from homology"/>
<feature type="transmembrane region" description="Helical" evidence="13">
    <location>
        <begin position="471"/>
        <end position="493"/>
    </location>
</feature>
<evidence type="ECO:0000259" key="14">
    <source>
        <dbReference type="Pfam" id="PF01494"/>
    </source>
</evidence>
<dbReference type="GO" id="GO:0034354">
    <property type="term" value="P:'de novo' NAD+ biosynthetic process from L-tryptophan"/>
    <property type="evidence" value="ECO:0007669"/>
    <property type="project" value="UniProtKB-UniRule"/>
</dbReference>
<evidence type="ECO:0000256" key="2">
    <source>
        <dbReference type="ARBA" id="ARBA00022630"/>
    </source>
</evidence>
<keyword evidence="8 11" id="KW-0503">Monooxygenase</keyword>
<keyword evidence="9 11" id="KW-0496">Mitochondrion</keyword>
<dbReference type="Pfam" id="PF01494">
    <property type="entry name" value="FAD_binding_3"/>
    <property type="match status" value="1"/>
</dbReference>
<feature type="region of interest" description="Disordered" evidence="12">
    <location>
        <begin position="157"/>
        <end position="177"/>
    </location>
</feature>
<evidence type="ECO:0000256" key="5">
    <source>
        <dbReference type="ARBA" id="ARBA00022827"/>
    </source>
</evidence>
<dbReference type="UniPathway" id="UPA00253">
    <property type="reaction ID" value="UER00328"/>
</dbReference>
<keyword evidence="13" id="KW-0812">Transmembrane</keyword>
<comment type="cofactor">
    <cofactor evidence="1 11">
        <name>FAD</name>
        <dbReference type="ChEBI" id="CHEBI:57692"/>
    </cofactor>
</comment>
<evidence type="ECO:0000256" key="4">
    <source>
        <dbReference type="ARBA" id="ARBA00022787"/>
    </source>
</evidence>
<comment type="function">
    <text evidence="11">Catalyzes the hydroxylation of L-kynurenine (L-Kyn) to form 3-hydroxy-L-kynurenine (L-3OHKyn). Required for synthesis of quinolinic acid.</text>
</comment>
<dbReference type="EMBL" id="NAJN01000455">
    <property type="protein sequence ID" value="TKA73081.1"/>
    <property type="molecule type" value="Genomic_DNA"/>
</dbReference>
<dbReference type="AlphaFoldDB" id="A0A4U0XAG2"/>
<keyword evidence="4 11" id="KW-1000">Mitochondrion outer membrane</keyword>
<gene>
    <name evidence="11" type="primary">BNA4</name>
    <name evidence="15" type="ORF">B0A49_02473</name>
</gene>
<evidence type="ECO:0000256" key="7">
    <source>
        <dbReference type="ARBA" id="ARBA00023002"/>
    </source>
</evidence>
<evidence type="ECO:0000256" key="3">
    <source>
        <dbReference type="ARBA" id="ARBA00022642"/>
    </source>
</evidence>
<comment type="catalytic activity">
    <reaction evidence="10 11">
        <text>L-kynurenine + NADPH + O2 + H(+) = 3-hydroxy-L-kynurenine + NADP(+) + H2O</text>
        <dbReference type="Rhea" id="RHEA:20545"/>
        <dbReference type="ChEBI" id="CHEBI:15377"/>
        <dbReference type="ChEBI" id="CHEBI:15378"/>
        <dbReference type="ChEBI" id="CHEBI:15379"/>
        <dbReference type="ChEBI" id="CHEBI:57783"/>
        <dbReference type="ChEBI" id="CHEBI:57959"/>
        <dbReference type="ChEBI" id="CHEBI:58125"/>
        <dbReference type="ChEBI" id="CHEBI:58349"/>
        <dbReference type="EC" id="1.14.13.9"/>
    </reaction>
</comment>
<dbReference type="GO" id="GO:0070189">
    <property type="term" value="P:kynurenine metabolic process"/>
    <property type="evidence" value="ECO:0007669"/>
    <property type="project" value="TreeGrafter"/>
</dbReference>
<keyword evidence="3 11" id="KW-0662">Pyridine nucleotide biosynthesis</keyword>
<dbReference type="GO" id="GO:0004502">
    <property type="term" value="F:kynurenine 3-monooxygenase activity"/>
    <property type="evidence" value="ECO:0007669"/>
    <property type="project" value="UniProtKB-UniRule"/>
</dbReference>
<dbReference type="Proteomes" id="UP000308768">
    <property type="component" value="Unassembled WGS sequence"/>
</dbReference>
<evidence type="ECO:0000256" key="12">
    <source>
        <dbReference type="SAM" id="MobiDB-lite"/>
    </source>
</evidence>
<dbReference type="HAMAP" id="MF_01971">
    <property type="entry name" value="Kynurenine_monooxygenase"/>
    <property type="match status" value="1"/>
</dbReference>
<dbReference type="STRING" id="331657.A0A4U0XAG2"/>
<sequence>MKKQKVVVVGAGPVGALAALYAAGRGDDVEVYELRGDLRDPSTVPLNFTKSINLALSERGINSMKNANCPGLVEAVLEETIPMYGRMIHGAKQGKLFEESQSYDVHGRYIRAVDRAGLNKRLLDELEKMPNVKFFFDHKLVGADFRKNRAWFERRSKTLDDHAQNPTKSDPVEAKASKGSSEVEVAFDFMIGADGAHSAVRYHLMKFARLNYQQEYIDTLWCEFHISPSPTNDFKLSPNHLHIWPGGEFMFIAIPSLDKSFTSTLFLPASRFAEIDAQPEKLVNFFNENFPGVAGDLISESDLRKQYDENPHLPLISIKCSPYHYKSSVVILGDAAHAMVPFYGQGMNAGLEDVRTLFEFLDRHRPNILQADPDALAVEIDAHTEGRMMALEEYTKQRTPDAAAINDLALRNYQEMRSDVTSPIYRLRKWVEEALNNYFPKSGFATQYSRVSFGNERYSVVEKEVQRQGRWLLSGIVGVGLIPFVAWGGWWLWRWNRASHTGRGLTKWAAILGSKTEQIGRKFT</sequence>
<dbReference type="GO" id="GO:0006569">
    <property type="term" value="P:L-tryptophan catabolic process"/>
    <property type="evidence" value="ECO:0007669"/>
    <property type="project" value="UniProtKB-UniRule"/>
</dbReference>
<evidence type="ECO:0000256" key="11">
    <source>
        <dbReference type="HAMAP-Rule" id="MF_03018"/>
    </source>
</evidence>
<dbReference type="EC" id="1.14.13.9" evidence="11"/>
<protein>
    <recommendedName>
        <fullName evidence="11">Kynurenine 3-monooxygenase</fullName>
        <ecNumber evidence="11">1.14.13.9</ecNumber>
    </recommendedName>
    <alternativeName>
        <fullName evidence="11">Biosynthesis of nicotinic acid protein 4</fullName>
    </alternativeName>
    <alternativeName>
        <fullName evidence="11">Kynurenine 3-hydroxylase</fullName>
    </alternativeName>
</protein>
<comment type="subcellular location">
    <subcellularLocation>
        <location evidence="11">Mitochondrion outer membrane</location>
    </subcellularLocation>
</comment>
<dbReference type="GO" id="GO:0005741">
    <property type="term" value="C:mitochondrial outer membrane"/>
    <property type="evidence" value="ECO:0007669"/>
    <property type="project" value="UniProtKB-SubCell"/>
</dbReference>
<reference evidence="15 16" key="1">
    <citation type="submission" date="2017-03" db="EMBL/GenBank/DDBJ databases">
        <title>Genomes of endolithic fungi from Antarctica.</title>
        <authorList>
            <person name="Coleine C."/>
            <person name="Masonjones S."/>
            <person name="Stajich J.E."/>
        </authorList>
    </citation>
    <scope>NUCLEOTIDE SEQUENCE [LARGE SCALE GENOMIC DNA]</scope>
    <source>
        <strain evidence="15 16">CCFEE 5187</strain>
    </source>
</reference>
<dbReference type="GO" id="GO:0071949">
    <property type="term" value="F:FAD binding"/>
    <property type="evidence" value="ECO:0007669"/>
    <property type="project" value="InterPro"/>
</dbReference>
<keyword evidence="6 11" id="KW-0521">NADP</keyword>
<dbReference type="InterPro" id="IPR027545">
    <property type="entry name" value="Kynurenine_monooxygenase"/>
</dbReference>
<dbReference type="GO" id="GO:0043420">
    <property type="term" value="P:anthranilate metabolic process"/>
    <property type="evidence" value="ECO:0007669"/>
    <property type="project" value="UniProtKB-UniRule"/>
</dbReference>
<evidence type="ECO:0000256" key="13">
    <source>
        <dbReference type="SAM" id="Phobius"/>
    </source>
</evidence>
<dbReference type="FunFam" id="3.50.50.60:FF:000129">
    <property type="entry name" value="Kynurenine 3-monooxygenase"/>
    <property type="match status" value="1"/>
</dbReference>
<dbReference type="PRINTS" id="PR00420">
    <property type="entry name" value="RNGMNOXGNASE"/>
</dbReference>
<keyword evidence="11 13" id="KW-0472">Membrane</keyword>
<evidence type="ECO:0000256" key="8">
    <source>
        <dbReference type="ARBA" id="ARBA00023033"/>
    </source>
</evidence>
<accession>A0A4U0XAG2</accession>
<comment type="pathway">
    <text evidence="11">Cofactor biosynthesis; NAD(+) biosynthesis; quinolinate from L-kynurenine: step 1/3.</text>
</comment>
<dbReference type="InterPro" id="IPR036188">
    <property type="entry name" value="FAD/NAD-bd_sf"/>
</dbReference>
<keyword evidence="16" id="KW-1185">Reference proteome</keyword>
<evidence type="ECO:0000313" key="16">
    <source>
        <dbReference type="Proteomes" id="UP000308768"/>
    </source>
</evidence>
<dbReference type="PANTHER" id="PTHR46028">
    <property type="entry name" value="KYNURENINE 3-MONOOXYGENASE"/>
    <property type="match status" value="1"/>
</dbReference>
<dbReference type="InterPro" id="IPR002938">
    <property type="entry name" value="FAD-bd"/>
</dbReference>
<comment type="caution">
    <text evidence="15">The sequence shown here is derived from an EMBL/GenBank/DDBJ whole genome shotgun (WGS) entry which is preliminary data.</text>
</comment>
<dbReference type="SUPFAM" id="SSF51905">
    <property type="entry name" value="FAD/NAD(P)-binding domain"/>
    <property type="match status" value="1"/>
</dbReference>